<evidence type="ECO:0000256" key="1">
    <source>
        <dbReference type="ARBA" id="ARBA00000085"/>
    </source>
</evidence>
<feature type="transmembrane region" description="Helical" evidence="11">
    <location>
        <begin position="20"/>
        <end position="41"/>
    </location>
</feature>
<keyword evidence="14" id="KW-0547">Nucleotide-binding</keyword>
<dbReference type="PANTHER" id="PTHR45436:SF8">
    <property type="entry name" value="HISTIDINE KINASE"/>
    <property type="match status" value="1"/>
</dbReference>
<keyword evidence="5" id="KW-0808">Transferase</keyword>
<dbReference type="SUPFAM" id="SSF55874">
    <property type="entry name" value="ATPase domain of HSP90 chaperone/DNA topoisomerase II/histidine kinase"/>
    <property type="match status" value="1"/>
</dbReference>
<dbReference type="Gene3D" id="6.10.340.10">
    <property type="match status" value="1"/>
</dbReference>
<dbReference type="CDD" id="cd00075">
    <property type="entry name" value="HATPase"/>
    <property type="match status" value="1"/>
</dbReference>
<dbReference type="GO" id="GO:0005524">
    <property type="term" value="F:ATP binding"/>
    <property type="evidence" value="ECO:0007669"/>
    <property type="project" value="UniProtKB-KW"/>
</dbReference>
<protein>
    <recommendedName>
        <fullName evidence="3">histidine kinase</fullName>
        <ecNumber evidence="3">2.7.13.3</ecNumber>
    </recommendedName>
</protein>
<evidence type="ECO:0000256" key="5">
    <source>
        <dbReference type="ARBA" id="ARBA00022679"/>
    </source>
</evidence>
<evidence type="ECO:0000256" key="7">
    <source>
        <dbReference type="ARBA" id="ARBA00022777"/>
    </source>
</evidence>
<organism evidence="14">
    <name type="scientific">Methyloraptor flagellatus</name>
    <dbReference type="NCBI Taxonomy" id="3162530"/>
    <lineage>
        <taxon>Bacteria</taxon>
        <taxon>Pseudomonadati</taxon>
        <taxon>Pseudomonadota</taxon>
        <taxon>Alphaproteobacteria</taxon>
        <taxon>Hyphomicrobiales</taxon>
        <taxon>Ancalomicrobiaceae</taxon>
        <taxon>Methyloraptor</taxon>
    </lineage>
</organism>
<comment type="catalytic activity">
    <reaction evidence="1">
        <text>ATP + protein L-histidine = ADP + protein N-phospho-L-histidine.</text>
        <dbReference type="EC" id="2.7.13.3"/>
    </reaction>
</comment>
<feature type="domain" description="Histidine kinase" evidence="12">
    <location>
        <begin position="254"/>
        <end position="468"/>
    </location>
</feature>
<dbReference type="PROSITE" id="PS50109">
    <property type="entry name" value="HIS_KIN"/>
    <property type="match status" value="1"/>
</dbReference>
<dbReference type="KEGG" id="mflg:ABS361_12100"/>
<keyword evidence="10 11" id="KW-0472">Membrane</keyword>
<evidence type="ECO:0000256" key="4">
    <source>
        <dbReference type="ARBA" id="ARBA00022553"/>
    </source>
</evidence>
<dbReference type="AlphaFoldDB" id="A0AAU7X4I9"/>
<dbReference type="InterPro" id="IPR050428">
    <property type="entry name" value="TCS_sensor_his_kinase"/>
</dbReference>
<dbReference type="Gene3D" id="3.30.565.10">
    <property type="entry name" value="Histidine kinase-like ATPase, C-terminal domain"/>
    <property type="match status" value="1"/>
</dbReference>
<dbReference type="Gene3D" id="1.10.287.130">
    <property type="match status" value="1"/>
</dbReference>
<evidence type="ECO:0000256" key="11">
    <source>
        <dbReference type="SAM" id="Phobius"/>
    </source>
</evidence>
<evidence type="ECO:0000256" key="2">
    <source>
        <dbReference type="ARBA" id="ARBA00004370"/>
    </source>
</evidence>
<dbReference type="GO" id="GO:0000155">
    <property type="term" value="F:phosphorelay sensor kinase activity"/>
    <property type="evidence" value="ECO:0007669"/>
    <property type="project" value="InterPro"/>
</dbReference>
<dbReference type="InterPro" id="IPR003594">
    <property type="entry name" value="HATPase_dom"/>
</dbReference>
<dbReference type="InterPro" id="IPR003660">
    <property type="entry name" value="HAMP_dom"/>
</dbReference>
<dbReference type="EC" id="2.7.13.3" evidence="3"/>
<keyword evidence="14" id="KW-0067">ATP-binding</keyword>
<keyword evidence="6 11" id="KW-0812">Transmembrane</keyword>
<keyword evidence="9" id="KW-0902">Two-component regulatory system</keyword>
<feature type="domain" description="HAMP" evidence="13">
    <location>
        <begin position="193"/>
        <end position="246"/>
    </location>
</feature>
<dbReference type="SUPFAM" id="SSF47384">
    <property type="entry name" value="Homodimeric domain of signal transducing histidine kinase"/>
    <property type="match status" value="1"/>
</dbReference>
<proteinExistence type="predicted"/>
<feature type="transmembrane region" description="Helical" evidence="11">
    <location>
        <begin position="172"/>
        <end position="191"/>
    </location>
</feature>
<dbReference type="Pfam" id="PF02518">
    <property type="entry name" value="HATPase_c"/>
    <property type="match status" value="1"/>
</dbReference>
<dbReference type="PROSITE" id="PS50885">
    <property type="entry name" value="HAMP"/>
    <property type="match status" value="1"/>
</dbReference>
<dbReference type="CDD" id="cd00082">
    <property type="entry name" value="HisKA"/>
    <property type="match status" value="1"/>
</dbReference>
<evidence type="ECO:0000259" key="13">
    <source>
        <dbReference type="PROSITE" id="PS50885"/>
    </source>
</evidence>
<dbReference type="InterPro" id="IPR003661">
    <property type="entry name" value="HisK_dim/P_dom"/>
</dbReference>
<dbReference type="SUPFAM" id="SSF158472">
    <property type="entry name" value="HAMP domain-like"/>
    <property type="match status" value="1"/>
</dbReference>
<evidence type="ECO:0000256" key="10">
    <source>
        <dbReference type="ARBA" id="ARBA00023136"/>
    </source>
</evidence>
<evidence type="ECO:0000256" key="6">
    <source>
        <dbReference type="ARBA" id="ARBA00022692"/>
    </source>
</evidence>
<name>A0AAU7X4I9_9HYPH</name>
<keyword evidence="4" id="KW-0597">Phosphoprotein</keyword>
<reference evidence="14" key="1">
    <citation type="submission" date="2024-06" db="EMBL/GenBank/DDBJ databases">
        <title>Methylostella associata gen. nov., sp. nov., a novel Ancalomicrobiaceae-affiliated facultatively methylotrophic bacteria that feed on methanotrophs of the genus Methylococcus.</title>
        <authorList>
            <person name="Saltykova V."/>
            <person name="Danilova O.V."/>
            <person name="Oshkin I.Y."/>
            <person name="Belova S.E."/>
            <person name="Pimenov N.V."/>
            <person name="Dedysh S.N."/>
        </authorList>
    </citation>
    <scope>NUCLEOTIDE SEQUENCE</scope>
    <source>
        <strain evidence="14">S20</strain>
    </source>
</reference>
<comment type="subcellular location">
    <subcellularLocation>
        <location evidence="2">Membrane</location>
    </subcellularLocation>
</comment>
<gene>
    <name evidence="14" type="ORF">ABS361_12100</name>
</gene>
<accession>A0AAU7X4I9</accession>
<dbReference type="RefSeq" id="WP_407047959.1">
    <property type="nucleotide sequence ID" value="NZ_CP158568.1"/>
</dbReference>
<dbReference type="InterPro" id="IPR036097">
    <property type="entry name" value="HisK_dim/P_sf"/>
</dbReference>
<evidence type="ECO:0000256" key="8">
    <source>
        <dbReference type="ARBA" id="ARBA00022989"/>
    </source>
</evidence>
<dbReference type="EMBL" id="CP158568">
    <property type="protein sequence ID" value="XBY42858.1"/>
    <property type="molecule type" value="Genomic_DNA"/>
</dbReference>
<dbReference type="CDD" id="cd06225">
    <property type="entry name" value="HAMP"/>
    <property type="match status" value="1"/>
</dbReference>
<dbReference type="SMART" id="SM00304">
    <property type="entry name" value="HAMP"/>
    <property type="match status" value="1"/>
</dbReference>
<evidence type="ECO:0000259" key="12">
    <source>
        <dbReference type="PROSITE" id="PS50109"/>
    </source>
</evidence>
<keyword evidence="8 11" id="KW-1133">Transmembrane helix</keyword>
<dbReference type="Pfam" id="PF00672">
    <property type="entry name" value="HAMP"/>
    <property type="match status" value="1"/>
</dbReference>
<keyword evidence="7" id="KW-0418">Kinase</keyword>
<dbReference type="PRINTS" id="PR00344">
    <property type="entry name" value="BCTRLSENSOR"/>
</dbReference>
<evidence type="ECO:0000313" key="14">
    <source>
        <dbReference type="EMBL" id="XBY42858.1"/>
    </source>
</evidence>
<dbReference type="GO" id="GO:0005886">
    <property type="term" value="C:plasma membrane"/>
    <property type="evidence" value="ECO:0007669"/>
    <property type="project" value="TreeGrafter"/>
</dbReference>
<evidence type="ECO:0000256" key="9">
    <source>
        <dbReference type="ARBA" id="ARBA00023012"/>
    </source>
</evidence>
<dbReference type="SMART" id="SM00388">
    <property type="entry name" value="HisKA"/>
    <property type="match status" value="1"/>
</dbReference>
<dbReference type="InterPro" id="IPR004358">
    <property type="entry name" value="Sig_transdc_His_kin-like_C"/>
</dbReference>
<evidence type="ECO:0000256" key="3">
    <source>
        <dbReference type="ARBA" id="ARBA00012438"/>
    </source>
</evidence>
<dbReference type="Pfam" id="PF00512">
    <property type="entry name" value="HisKA"/>
    <property type="match status" value="1"/>
</dbReference>
<sequence length="468" mass="50722">MRLALPNMAGLGRFFRTTAVKLSLTYLVAFTIFVLFLVGYISHATSNLLTEQLREAVDAEVRGLRNQYDVGGMQRVAFAIDSLSRRPGAGLYVLADASGNLLVGNVSDIPTWVLDAANEQLRPVDYTRADDEGVRTHHVALVRVFTLDNGFRVLVGRDVGERERFRGIIRQAFRAIIIVMILLGGITWWFVSRRVLKRIDQVTATSQRIVAGDLSGRLPVAGTGDEFDRLAESLNGMLTRIDELMRGLKEVSDNIAHDLKTPLTRMRNRVEGALAGASDVDAYRGALERTIDECDGLIKTFDALLTIARVESGNRPVTMERLDAAGIAAEVAELYEPVAEEEGVALSLQTEPAEIVGSRELLAQALANLVDNALKYGRAADRPAEIRLSVRRIGTEVALSVADNGPGIPAADRERVLGRFVRLEASRSAPGSGLGLALVAAIAHQYGAHLHLDDAAPGLMVTLSLPSA</sequence>
<dbReference type="InterPro" id="IPR005467">
    <property type="entry name" value="His_kinase_dom"/>
</dbReference>
<dbReference type="SMART" id="SM00387">
    <property type="entry name" value="HATPase_c"/>
    <property type="match status" value="1"/>
</dbReference>
<dbReference type="InterPro" id="IPR036890">
    <property type="entry name" value="HATPase_C_sf"/>
</dbReference>
<dbReference type="PANTHER" id="PTHR45436">
    <property type="entry name" value="SENSOR HISTIDINE KINASE YKOH"/>
    <property type="match status" value="1"/>
</dbReference>